<organism evidence="1 2">
    <name type="scientific">Sulfurimonas gotlandica (strain DSM 19862 / JCM 16533 / GD1)</name>
    <dbReference type="NCBI Taxonomy" id="929558"/>
    <lineage>
        <taxon>Bacteria</taxon>
        <taxon>Pseudomonadati</taxon>
        <taxon>Campylobacterota</taxon>
        <taxon>Epsilonproteobacteria</taxon>
        <taxon>Campylobacterales</taxon>
        <taxon>Sulfurimonadaceae</taxon>
        <taxon>Sulfurimonas</taxon>
    </lineage>
</organism>
<dbReference type="PATRIC" id="fig|929558.5.peg.1370"/>
<dbReference type="OrthoDB" id="5368510at2"/>
<dbReference type="RefSeq" id="WP_008335533.1">
    <property type="nucleotide sequence ID" value="NZ_AFRZ01000001.1"/>
</dbReference>
<evidence type="ECO:0000313" key="1">
    <source>
        <dbReference type="EMBL" id="EHP29903.1"/>
    </source>
</evidence>
<name>B6BHB1_SULGG</name>
<dbReference type="HOGENOM" id="CLU_1034156_0_0_7"/>
<dbReference type="EMBL" id="AFRZ01000001">
    <property type="protein sequence ID" value="EHP29903.1"/>
    <property type="molecule type" value="Genomic_DNA"/>
</dbReference>
<evidence type="ECO:0000313" key="2">
    <source>
        <dbReference type="Proteomes" id="UP000006431"/>
    </source>
</evidence>
<dbReference type="AlphaFoldDB" id="B6BHB1"/>
<sequence length="269" mass="31001">MKLYITGISSYRSDENDIDIKNELKKKYKLDTRRQNDFIHLGIFGAKKLQDEVNINVNDELYITSGVGNIDVVQEATESIHKNEFMKIFDFINMLGNTTSYYISKSLNIKGKSLFQISDNFTFINSLISIYASLYSSKKNAILGSIDLVSEPDEIIKRILGVSEDCNLVSSVNYQKLSLSKEKAIAEIEFDTKIYSQDEIKTFLDENKTKVIFSSRCKEFYKDNEIAFCETIASSIINKHINNRVNLVYIDFYDKKYKVLKLNLLTKII</sequence>
<dbReference type="STRING" id="929558.SMGD1_1379"/>
<dbReference type="eggNOG" id="COG0304">
    <property type="taxonomic scope" value="Bacteria"/>
</dbReference>
<protein>
    <recommendedName>
        <fullName evidence="3">Beta-ketoacyl synthase N-terminal domain-containing protein</fullName>
    </recommendedName>
</protein>
<reference evidence="1 2" key="1">
    <citation type="journal article" date="2012" name="Proc. Natl. Acad. Sci. U.S.A.">
        <title>Genome and physiology of a model Epsilonproteobacterium responsible for sulfide detoxification in marine oxygen depletion zones.</title>
        <authorList>
            <person name="Grote J."/>
            <person name="Schott T."/>
            <person name="Bruckner C.G."/>
            <person name="Glockner F.O."/>
            <person name="Jost G."/>
            <person name="Teeling H."/>
            <person name="Labrenz M."/>
            <person name="Jurgens K."/>
        </authorList>
    </citation>
    <scope>NUCLEOTIDE SEQUENCE [LARGE SCALE GENOMIC DNA]</scope>
    <source>
        <strain evidence="1 2">GD1</strain>
    </source>
</reference>
<accession>B6BHB1</accession>
<comment type="caution">
    <text evidence="1">The sequence shown here is derived from an EMBL/GenBank/DDBJ whole genome shotgun (WGS) entry which is preliminary data.</text>
</comment>
<dbReference type="Proteomes" id="UP000006431">
    <property type="component" value="Unassembled WGS sequence"/>
</dbReference>
<gene>
    <name evidence="1" type="ORF">SMGD1_1379</name>
</gene>
<proteinExistence type="predicted"/>
<accession>H1FSH5</accession>
<evidence type="ECO:0008006" key="3">
    <source>
        <dbReference type="Google" id="ProtNLM"/>
    </source>
</evidence>
<keyword evidence="2" id="KW-1185">Reference proteome</keyword>